<feature type="region of interest" description="Disordered" evidence="3">
    <location>
        <begin position="30"/>
        <end position="111"/>
    </location>
</feature>
<keyword evidence="6" id="KW-1185">Reference proteome</keyword>
<evidence type="ECO:0000313" key="6">
    <source>
        <dbReference type="Proteomes" id="UP000549394"/>
    </source>
</evidence>
<evidence type="ECO:0000256" key="3">
    <source>
        <dbReference type="SAM" id="MobiDB-lite"/>
    </source>
</evidence>
<dbReference type="GO" id="GO:0005634">
    <property type="term" value="C:nucleus"/>
    <property type="evidence" value="ECO:0007669"/>
    <property type="project" value="UniProtKB-SubCell"/>
</dbReference>
<feature type="DNA-binding region" description="Fork-head" evidence="2">
    <location>
        <begin position="109"/>
        <end position="203"/>
    </location>
</feature>
<dbReference type="InterPro" id="IPR036388">
    <property type="entry name" value="WH-like_DNA-bd_sf"/>
</dbReference>
<evidence type="ECO:0000256" key="2">
    <source>
        <dbReference type="PROSITE-ProRule" id="PRU00089"/>
    </source>
</evidence>
<gene>
    <name evidence="5" type="ORF">DGYR_LOCUS10975</name>
</gene>
<dbReference type="CDD" id="cd20021">
    <property type="entry name" value="FH_FOXG"/>
    <property type="match status" value="1"/>
</dbReference>
<dbReference type="InterPro" id="IPR018122">
    <property type="entry name" value="TF_fork_head_CS_1"/>
</dbReference>
<sequence>MSTLDACLYMQVEMTRDGRHTAFSIRNLVGESIDEEERQKISPPSTRSPSSSSKEENEGPIDFRVNSSDSEGDAEDDLDVETIDPVSAEQTDTKEEDNKKEEENKKPEKPPFSYNALIMMAIRSSAEKRLTLNGIYEFIMKNFPYYKDNKQGWQNSIRHNLSLNKCFVKVPRHYDDPGKGNYWMLDPSADDVFIGGTTGKLRRRSTAAHRARHLAALRHRSLVGPPHPSFWPLHAASSTLRYYSAAAAVAASYPAAAAYHAALLQQHLPPRPTVSSPSSFSVERLLSPDVQTTASPPTQTSPTITRPAFTADLYAGLRPLPPPTAAHSTTHGLVPPTAL</sequence>
<dbReference type="Gene3D" id="1.10.10.10">
    <property type="entry name" value="Winged helix-like DNA-binding domain superfamily/Winged helix DNA-binding domain"/>
    <property type="match status" value="1"/>
</dbReference>
<dbReference type="InterPro" id="IPR030456">
    <property type="entry name" value="TF_fork_head_CS_2"/>
</dbReference>
<dbReference type="PROSITE" id="PS50039">
    <property type="entry name" value="FORK_HEAD_3"/>
    <property type="match status" value="1"/>
</dbReference>
<dbReference type="SUPFAM" id="SSF46785">
    <property type="entry name" value="Winged helix' DNA-binding domain"/>
    <property type="match status" value="1"/>
</dbReference>
<evidence type="ECO:0000313" key="5">
    <source>
        <dbReference type="EMBL" id="CAD5123288.1"/>
    </source>
</evidence>
<dbReference type="FunFam" id="1.10.10.10:FF:000135">
    <property type="entry name" value="forkhead box protein G1"/>
    <property type="match status" value="1"/>
</dbReference>
<dbReference type="Pfam" id="PF00250">
    <property type="entry name" value="Forkhead"/>
    <property type="match status" value="1"/>
</dbReference>
<dbReference type="PANTHER" id="PTHR46617">
    <property type="entry name" value="FORKHEAD BOX PROTEIN G1"/>
    <property type="match status" value="1"/>
</dbReference>
<dbReference type="GO" id="GO:0006357">
    <property type="term" value="P:regulation of transcription by RNA polymerase II"/>
    <property type="evidence" value="ECO:0007669"/>
    <property type="project" value="TreeGrafter"/>
</dbReference>
<reference evidence="5 6" key="1">
    <citation type="submission" date="2020-08" db="EMBL/GenBank/DDBJ databases">
        <authorList>
            <person name="Hejnol A."/>
        </authorList>
    </citation>
    <scope>NUCLEOTIDE SEQUENCE [LARGE SCALE GENOMIC DNA]</scope>
</reference>
<dbReference type="PANTHER" id="PTHR46617:SF3">
    <property type="entry name" value="FORKHEAD BOX PROTEIN G1"/>
    <property type="match status" value="1"/>
</dbReference>
<keyword evidence="1 2" id="KW-0238">DNA-binding</keyword>
<feature type="compositionally biased region" description="Basic and acidic residues" evidence="3">
    <location>
        <begin position="91"/>
        <end position="109"/>
    </location>
</feature>
<feature type="compositionally biased region" description="Acidic residues" evidence="3">
    <location>
        <begin position="70"/>
        <end position="82"/>
    </location>
</feature>
<evidence type="ECO:0000259" key="4">
    <source>
        <dbReference type="PROSITE" id="PS50039"/>
    </source>
</evidence>
<feature type="region of interest" description="Disordered" evidence="3">
    <location>
        <begin position="320"/>
        <end position="339"/>
    </location>
</feature>
<dbReference type="OrthoDB" id="6230630at2759"/>
<comment type="subcellular location">
    <subcellularLocation>
        <location evidence="2">Nucleus</location>
    </subcellularLocation>
</comment>
<organism evidence="5 6">
    <name type="scientific">Dimorphilus gyrociliatus</name>
    <dbReference type="NCBI Taxonomy" id="2664684"/>
    <lineage>
        <taxon>Eukaryota</taxon>
        <taxon>Metazoa</taxon>
        <taxon>Spiralia</taxon>
        <taxon>Lophotrochozoa</taxon>
        <taxon>Annelida</taxon>
        <taxon>Polychaeta</taxon>
        <taxon>Polychaeta incertae sedis</taxon>
        <taxon>Dinophilidae</taxon>
        <taxon>Dimorphilus</taxon>
    </lineage>
</organism>
<dbReference type="InterPro" id="IPR036390">
    <property type="entry name" value="WH_DNA-bd_sf"/>
</dbReference>
<feature type="compositionally biased region" description="Low complexity" evidence="3">
    <location>
        <begin position="42"/>
        <end position="52"/>
    </location>
</feature>
<dbReference type="Proteomes" id="UP000549394">
    <property type="component" value="Unassembled WGS sequence"/>
</dbReference>
<dbReference type="GO" id="GO:0003700">
    <property type="term" value="F:DNA-binding transcription factor activity"/>
    <property type="evidence" value="ECO:0007669"/>
    <property type="project" value="InterPro"/>
</dbReference>
<protein>
    <recommendedName>
        <fullName evidence="4">Fork-head domain-containing protein</fullName>
    </recommendedName>
</protein>
<dbReference type="PROSITE" id="PS00657">
    <property type="entry name" value="FORK_HEAD_1"/>
    <property type="match status" value="1"/>
</dbReference>
<dbReference type="PRINTS" id="PR00053">
    <property type="entry name" value="FORKHEAD"/>
</dbReference>
<feature type="domain" description="Fork-head" evidence="4">
    <location>
        <begin position="109"/>
        <end position="203"/>
    </location>
</feature>
<dbReference type="GO" id="GO:1990837">
    <property type="term" value="F:sequence-specific double-stranded DNA binding"/>
    <property type="evidence" value="ECO:0007669"/>
    <property type="project" value="TreeGrafter"/>
</dbReference>
<dbReference type="AlphaFoldDB" id="A0A7I8W872"/>
<accession>A0A7I8W872</accession>
<dbReference type="PROSITE" id="PS00658">
    <property type="entry name" value="FORK_HEAD_2"/>
    <property type="match status" value="1"/>
</dbReference>
<keyword evidence="2" id="KW-0539">Nucleus</keyword>
<dbReference type="SMART" id="SM00339">
    <property type="entry name" value="FH"/>
    <property type="match status" value="1"/>
</dbReference>
<proteinExistence type="predicted"/>
<name>A0A7I8W872_9ANNE</name>
<dbReference type="EMBL" id="CAJFCJ010000019">
    <property type="protein sequence ID" value="CAD5123288.1"/>
    <property type="molecule type" value="Genomic_DNA"/>
</dbReference>
<comment type="caution">
    <text evidence="5">The sequence shown here is derived from an EMBL/GenBank/DDBJ whole genome shotgun (WGS) entry which is preliminary data.</text>
</comment>
<dbReference type="InterPro" id="IPR047208">
    <property type="entry name" value="FOXG1"/>
</dbReference>
<evidence type="ECO:0000256" key="1">
    <source>
        <dbReference type="ARBA" id="ARBA00023125"/>
    </source>
</evidence>
<dbReference type="InterPro" id="IPR001766">
    <property type="entry name" value="Fork_head_dom"/>
</dbReference>